<keyword evidence="8" id="KW-1185">Reference proteome</keyword>
<feature type="chain" id="PRO_5047080182" evidence="7">
    <location>
        <begin position="25"/>
        <end position="133"/>
    </location>
</feature>
<comment type="subcellular location">
    <subcellularLocation>
        <location evidence="1">Secreted</location>
    </subcellularLocation>
</comment>
<dbReference type="Proteomes" id="UP000694864">
    <property type="component" value="Chromosome 11"/>
</dbReference>
<organism evidence="8 9">
    <name type="scientific">Camelina sativa</name>
    <name type="common">False flax</name>
    <name type="synonym">Myagrum sativum</name>
    <dbReference type="NCBI Taxonomy" id="90675"/>
    <lineage>
        <taxon>Eukaryota</taxon>
        <taxon>Viridiplantae</taxon>
        <taxon>Streptophyta</taxon>
        <taxon>Embryophyta</taxon>
        <taxon>Tracheophyta</taxon>
        <taxon>Spermatophyta</taxon>
        <taxon>Magnoliopsida</taxon>
        <taxon>eudicotyledons</taxon>
        <taxon>Gunneridae</taxon>
        <taxon>Pentapetalae</taxon>
        <taxon>rosids</taxon>
        <taxon>malvids</taxon>
        <taxon>Brassicales</taxon>
        <taxon>Brassicaceae</taxon>
        <taxon>Camelineae</taxon>
        <taxon>Camelina</taxon>
    </lineage>
</organism>
<dbReference type="InterPro" id="IPR001010">
    <property type="entry name" value="Thionin"/>
</dbReference>
<reference evidence="8" key="1">
    <citation type="journal article" date="2014" name="Nat. Commun.">
        <title>The emerging biofuel crop Camelina sativa retains a highly undifferentiated hexaploid genome structure.</title>
        <authorList>
            <person name="Kagale S."/>
            <person name="Koh C."/>
            <person name="Nixon J."/>
            <person name="Bollina V."/>
            <person name="Clarke W.E."/>
            <person name="Tuteja R."/>
            <person name="Spillane C."/>
            <person name="Robinson S.J."/>
            <person name="Links M.G."/>
            <person name="Clarke C."/>
            <person name="Higgins E.E."/>
            <person name="Huebert T."/>
            <person name="Sharpe A.G."/>
            <person name="Parkin I.A."/>
        </authorList>
    </citation>
    <scope>NUCLEOTIDE SEQUENCE [LARGE SCALE GENOMIC DNA]</scope>
    <source>
        <strain evidence="8">cv. DH55</strain>
    </source>
</reference>
<keyword evidence="6" id="KW-1015">Disulfide bond</keyword>
<evidence type="ECO:0000256" key="3">
    <source>
        <dbReference type="ARBA" id="ARBA00022525"/>
    </source>
</evidence>
<evidence type="ECO:0000256" key="6">
    <source>
        <dbReference type="ARBA" id="ARBA00023157"/>
    </source>
</evidence>
<keyword evidence="4" id="KW-0800">Toxin</keyword>
<dbReference type="RefSeq" id="XP_010440937.1">
    <property type="nucleotide sequence ID" value="XM_010442635.2"/>
</dbReference>
<protein>
    <submittedName>
        <fullName evidence="9">Probable thionin-2.4</fullName>
    </submittedName>
</protein>
<dbReference type="PRINTS" id="PR00287">
    <property type="entry name" value="THIONIN"/>
</dbReference>
<keyword evidence="3" id="KW-0964">Secreted</keyword>
<dbReference type="GeneID" id="104724186"/>
<comment type="similarity">
    <text evidence="2">Belongs to the plant thionin (TC 1.C.44) family.</text>
</comment>
<dbReference type="PROSITE" id="PS00271">
    <property type="entry name" value="THIONIN"/>
    <property type="match status" value="1"/>
</dbReference>
<dbReference type="Gene3D" id="3.30.1350.10">
    <property type="entry name" value="Thionin-like"/>
    <property type="match status" value="1"/>
</dbReference>
<dbReference type="SUPFAM" id="SSF57429">
    <property type="entry name" value="Crambin-like"/>
    <property type="match status" value="1"/>
</dbReference>
<evidence type="ECO:0000256" key="1">
    <source>
        <dbReference type="ARBA" id="ARBA00004613"/>
    </source>
</evidence>
<reference evidence="9" key="2">
    <citation type="submission" date="2025-08" db="UniProtKB">
        <authorList>
            <consortium name="RefSeq"/>
        </authorList>
    </citation>
    <scope>IDENTIFICATION</scope>
    <source>
        <tissue evidence="9">Leaf</tissue>
    </source>
</reference>
<dbReference type="Pfam" id="PF00321">
    <property type="entry name" value="Thionin"/>
    <property type="match status" value="1"/>
</dbReference>
<evidence type="ECO:0000313" key="9">
    <source>
        <dbReference type="RefSeq" id="XP_010440937.1"/>
    </source>
</evidence>
<evidence type="ECO:0000256" key="5">
    <source>
        <dbReference type="ARBA" id="ARBA00022821"/>
    </source>
</evidence>
<dbReference type="PANTHER" id="PTHR33920:SF2">
    <property type="entry name" value="THIONIN-2.1-RELATED"/>
    <property type="match status" value="1"/>
</dbReference>
<accession>A0ABM0UGT4</accession>
<name>A0ABM0UGT4_CAMSA</name>
<gene>
    <name evidence="9" type="primary">LOC104724186</name>
</gene>
<sequence length="133" mass="14226">MEGKTLILSVLVMSLFMAQIQVDAKSCCPSTAARYVYNYCRLEGAPRKSCAKLSRCKLVNGECPNGYTKDILENTGDAVNKYCNVGCVSSICCALTTLNNSDASEIVNRAVEKCVMACSTICTKGSINAVETA</sequence>
<evidence type="ECO:0000256" key="4">
    <source>
        <dbReference type="ARBA" id="ARBA00022656"/>
    </source>
</evidence>
<evidence type="ECO:0000256" key="2">
    <source>
        <dbReference type="ARBA" id="ARBA00009872"/>
    </source>
</evidence>
<keyword evidence="5" id="KW-0611">Plant defense</keyword>
<evidence type="ECO:0000256" key="7">
    <source>
        <dbReference type="SAM" id="SignalP"/>
    </source>
</evidence>
<dbReference type="PANTHER" id="PTHR33920">
    <property type="entry name" value="THIONIN-2.1-RELATED"/>
    <property type="match status" value="1"/>
</dbReference>
<keyword evidence="7" id="KW-0732">Signal</keyword>
<proteinExistence type="inferred from homology"/>
<feature type="signal peptide" evidence="7">
    <location>
        <begin position="1"/>
        <end position="24"/>
    </location>
</feature>
<evidence type="ECO:0000313" key="8">
    <source>
        <dbReference type="Proteomes" id="UP000694864"/>
    </source>
</evidence>
<dbReference type="InterPro" id="IPR036391">
    <property type="entry name" value="Thionin-like_sf"/>
</dbReference>